<reference evidence="2 3" key="1">
    <citation type="submission" date="2016-10" db="EMBL/GenBank/DDBJ databases">
        <authorList>
            <person name="de Groot N.N."/>
        </authorList>
    </citation>
    <scope>NUCLEOTIDE SEQUENCE [LARGE SCALE GENOMIC DNA]</scope>
    <source>
        <strain evidence="2 3">743A</strain>
    </source>
</reference>
<dbReference type="Proteomes" id="UP000199659">
    <property type="component" value="Unassembled WGS sequence"/>
</dbReference>
<sequence length="189" mass="21681">MNKKERSESVLKKHRIIEVIVLVIAIVVTAAAYYLIMRSPYGNKELKIYNNGFGMLDMKRHYSGSFALQMIQDIGSPGRSVYLRILSLDLFFALGFAVVQSRFVKLLIFLLRMDKKFEKLMYICYIRAVLDLTEDALLSFALRHYATVSPNLLNFTSVITSIKWIAMALAFLSPFIVKFILILKKLLKG</sequence>
<proteinExistence type="predicted"/>
<feature type="transmembrane region" description="Helical" evidence="1">
    <location>
        <begin position="162"/>
        <end position="183"/>
    </location>
</feature>
<keyword evidence="1" id="KW-0472">Membrane</keyword>
<keyword evidence="1" id="KW-1133">Transmembrane helix</keyword>
<gene>
    <name evidence="2" type="ORF">SAMN05661086_01303</name>
</gene>
<accession>A0A1I6J0A1</accession>
<name>A0A1I6J0A1_9FIRM</name>
<keyword evidence="3" id="KW-1185">Reference proteome</keyword>
<dbReference type="EMBL" id="FOYZ01000004">
    <property type="protein sequence ID" value="SFR72301.1"/>
    <property type="molecule type" value="Genomic_DNA"/>
</dbReference>
<dbReference type="RefSeq" id="WP_092559886.1">
    <property type="nucleotide sequence ID" value="NZ_FOYZ01000004.1"/>
</dbReference>
<keyword evidence="1" id="KW-0812">Transmembrane</keyword>
<evidence type="ECO:0000313" key="2">
    <source>
        <dbReference type="EMBL" id="SFR72301.1"/>
    </source>
</evidence>
<feature type="transmembrane region" description="Helical" evidence="1">
    <location>
        <begin position="16"/>
        <end position="36"/>
    </location>
</feature>
<dbReference type="AlphaFoldDB" id="A0A1I6J0A1"/>
<protein>
    <submittedName>
        <fullName evidence="2">Uncharacterized protein</fullName>
    </submittedName>
</protein>
<dbReference type="STRING" id="37658.SAMN05661086_01303"/>
<evidence type="ECO:0000256" key="1">
    <source>
        <dbReference type="SAM" id="Phobius"/>
    </source>
</evidence>
<evidence type="ECO:0000313" key="3">
    <source>
        <dbReference type="Proteomes" id="UP000199659"/>
    </source>
</evidence>
<organism evidence="2 3">
    <name type="scientific">Anaeromicropila populeti</name>
    <dbReference type="NCBI Taxonomy" id="37658"/>
    <lineage>
        <taxon>Bacteria</taxon>
        <taxon>Bacillati</taxon>
        <taxon>Bacillota</taxon>
        <taxon>Clostridia</taxon>
        <taxon>Lachnospirales</taxon>
        <taxon>Lachnospiraceae</taxon>
        <taxon>Anaeromicropila</taxon>
    </lineage>
</organism>